<evidence type="ECO:0000313" key="3">
    <source>
        <dbReference type="Proteomes" id="UP000600449"/>
    </source>
</evidence>
<dbReference type="InterPro" id="IPR023210">
    <property type="entry name" value="NADP_OxRdtase_dom"/>
</dbReference>
<dbReference type="PRINTS" id="PR00069">
    <property type="entry name" value="ALDKETRDTASE"/>
</dbReference>
<gene>
    <name evidence="2" type="ORF">GCM10011322_27060</name>
</gene>
<feature type="domain" description="NADP-dependent oxidoreductase" evidence="1">
    <location>
        <begin position="18"/>
        <end position="265"/>
    </location>
</feature>
<dbReference type="InterPro" id="IPR020471">
    <property type="entry name" value="AKR"/>
</dbReference>
<organism evidence="2 3">
    <name type="scientific">Salinarimonas ramus</name>
    <dbReference type="NCBI Taxonomy" id="690164"/>
    <lineage>
        <taxon>Bacteria</taxon>
        <taxon>Pseudomonadati</taxon>
        <taxon>Pseudomonadota</taxon>
        <taxon>Alphaproteobacteria</taxon>
        <taxon>Hyphomicrobiales</taxon>
        <taxon>Salinarimonadaceae</taxon>
        <taxon>Salinarimonas</taxon>
    </lineage>
</organism>
<dbReference type="PANTHER" id="PTHR43638:SF3">
    <property type="entry name" value="ALDEHYDE REDUCTASE"/>
    <property type="match status" value="1"/>
</dbReference>
<comment type="caution">
    <text evidence="2">The sequence shown here is derived from an EMBL/GenBank/DDBJ whole genome shotgun (WGS) entry which is preliminary data.</text>
</comment>
<dbReference type="SUPFAM" id="SSF51430">
    <property type="entry name" value="NAD(P)-linked oxidoreductase"/>
    <property type="match status" value="1"/>
</dbReference>
<dbReference type="Pfam" id="PF00248">
    <property type="entry name" value="Aldo_ket_red"/>
    <property type="match status" value="1"/>
</dbReference>
<evidence type="ECO:0000259" key="1">
    <source>
        <dbReference type="Pfam" id="PF00248"/>
    </source>
</evidence>
<dbReference type="RefSeq" id="WP_188913762.1">
    <property type="nucleotide sequence ID" value="NZ_BMMF01000007.1"/>
</dbReference>
<dbReference type="InterPro" id="IPR036812">
    <property type="entry name" value="NAD(P)_OxRdtase_dom_sf"/>
</dbReference>
<accession>A0A917QBI6</accession>
<dbReference type="PANTHER" id="PTHR43638">
    <property type="entry name" value="OXIDOREDUCTASE, ALDO/KETO REDUCTASE FAMILY PROTEIN"/>
    <property type="match status" value="1"/>
</dbReference>
<dbReference type="CDD" id="cd19138">
    <property type="entry name" value="AKR_YeaE"/>
    <property type="match status" value="1"/>
</dbReference>
<reference evidence="2 3" key="1">
    <citation type="journal article" date="2014" name="Int. J. Syst. Evol. Microbiol.">
        <title>Complete genome sequence of Corynebacterium casei LMG S-19264T (=DSM 44701T), isolated from a smear-ripened cheese.</title>
        <authorList>
            <consortium name="US DOE Joint Genome Institute (JGI-PGF)"/>
            <person name="Walter F."/>
            <person name="Albersmeier A."/>
            <person name="Kalinowski J."/>
            <person name="Ruckert C."/>
        </authorList>
    </citation>
    <scope>NUCLEOTIDE SEQUENCE [LARGE SCALE GENOMIC DNA]</scope>
    <source>
        <strain evidence="2 3">CGMCC 1.9161</strain>
    </source>
</reference>
<name>A0A917QBI6_9HYPH</name>
<dbReference type="EMBL" id="BMMF01000007">
    <property type="protein sequence ID" value="GGK38615.1"/>
    <property type="molecule type" value="Genomic_DNA"/>
</dbReference>
<sequence>MAAIPTVDLPDGTPVPVLGQGTWRMGEDKRAREAEIRALRLGLDLGMTLVDTAEMYGSGGAEEVVGEAIAGRREEVFLVSKLYPHNATREGVKAACARSLARLGVERLDLYLLHWRGRVPLAETLAGFRDLVEDGRIARFGVSNFDTDDMEELWALPGGEACATNQVLYNVEERGPEYDLMPALRERGVPMMAYSPVGQGSLPERKLAAIAKKHGVSPHRVALAFVLSRPGTIAIPKAVREEHLRDNRAALDLVLDDEDRAALDRAFPPPKGKTPLSII</sequence>
<proteinExistence type="predicted"/>
<dbReference type="Gene3D" id="3.20.20.100">
    <property type="entry name" value="NADP-dependent oxidoreductase domain"/>
    <property type="match status" value="1"/>
</dbReference>
<protein>
    <recommendedName>
        <fullName evidence="1">NADP-dependent oxidoreductase domain-containing protein</fullName>
    </recommendedName>
</protein>
<dbReference type="Proteomes" id="UP000600449">
    <property type="component" value="Unassembled WGS sequence"/>
</dbReference>
<keyword evidence="3" id="KW-1185">Reference proteome</keyword>
<evidence type="ECO:0000313" key="2">
    <source>
        <dbReference type="EMBL" id="GGK38615.1"/>
    </source>
</evidence>
<dbReference type="GO" id="GO:0016491">
    <property type="term" value="F:oxidoreductase activity"/>
    <property type="evidence" value="ECO:0007669"/>
    <property type="project" value="InterPro"/>
</dbReference>
<dbReference type="AlphaFoldDB" id="A0A917QBI6"/>